<dbReference type="PANTHER" id="PTHR23301:SF0">
    <property type="entry name" value="CHITIN-BINDING TYPE-2 DOMAIN-CONTAINING PROTEIN-RELATED"/>
    <property type="match status" value="1"/>
</dbReference>
<dbReference type="InterPro" id="IPR036508">
    <property type="entry name" value="Chitin-bd_dom_sf"/>
</dbReference>
<evidence type="ECO:0000256" key="2">
    <source>
        <dbReference type="ARBA" id="ARBA00022729"/>
    </source>
</evidence>
<evidence type="ECO:0000256" key="1">
    <source>
        <dbReference type="ARBA" id="ARBA00022669"/>
    </source>
</evidence>
<evidence type="ECO:0000313" key="10">
    <source>
        <dbReference type="Proteomes" id="UP001200034"/>
    </source>
</evidence>
<keyword evidence="2 7" id="KW-0732">Signal</keyword>
<dbReference type="SUPFAM" id="SSF57625">
    <property type="entry name" value="Invertebrate chitin-binding proteins"/>
    <property type="match status" value="3"/>
</dbReference>
<evidence type="ECO:0000256" key="3">
    <source>
        <dbReference type="ARBA" id="ARBA00022737"/>
    </source>
</evidence>
<dbReference type="GO" id="GO:0008061">
    <property type="term" value="F:chitin binding"/>
    <property type="evidence" value="ECO:0007669"/>
    <property type="project" value="UniProtKB-KW"/>
</dbReference>
<organism evidence="9 10">
    <name type="scientific">Drosophila rubida</name>
    <dbReference type="NCBI Taxonomy" id="30044"/>
    <lineage>
        <taxon>Eukaryota</taxon>
        <taxon>Metazoa</taxon>
        <taxon>Ecdysozoa</taxon>
        <taxon>Arthropoda</taxon>
        <taxon>Hexapoda</taxon>
        <taxon>Insecta</taxon>
        <taxon>Pterygota</taxon>
        <taxon>Neoptera</taxon>
        <taxon>Endopterygota</taxon>
        <taxon>Diptera</taxon>
        <taxon>Brachycera</taxon>
        <taxon>Muscomorpha</taxon>
        <taxon>Ephydroidea</taxon>
        <taxon>Drosophilidae</taxon>
        <taxon>Drosophila</taxon>
    </lineage>
</organism>
<feature type="domain" description="Chitin-binding type-2" evidence="8">
    <location>
        <begin position="209"/>
        <end position="265"/>
    </location>
</feature>
<feature type="region of interest" description="Disordered" evidence="6">
    <location>
        <begin position="92"/>
        <end position="123"/>
    </location>
</feature>
<feature type="non-terminal residue" evidence="9">
    <location>
        <position position="1"/>
    </location>
</feature>
<evidence type="ECO:0000313" key="9">
    <source>
        <dbReference type="EMBL" id="KAH8371699.1"/>
    </source>
</evidence>
<comment type="caution">
    <text evidence="9">The sequence shown here is derived from an EMBL/GenBank/DDBJ whole genome shotgun (WGS) entry which is preliminary data.</text>
</comment>
<accession>A0AAD4K3L6</accession>
<dbReference type="SMART" id="SM00494">
    <property type="entry name" value="ChtBD2"/>
    <property type="match status" value="3"/>
</dbReference>
<dbReference type="GO" id="GO:0005576">
    <property type="term" value="C:extracellular region"/>
    <property type="evidence" value="ECO:0007669"/>
    <property type="project" value="InterPro"/>
</dbReference>
<dbReference type="Proteomes" id="UP001200034">
    <property type="component" value="Unassembled WGS sequence"/>
</dbReference>
<evidence type="ECO:0000259" key="8">
    <source>
        <dbReference type="PROSITE" id="PS50940"/>
    </source>
</evidence>
<keyword evidence="5" id="KW-0325">Glycoprotein</keyword>
<evidence type="ECO:0000256" key="6">
    <source>
        <dbReference type="SAM" id="MobiDB-lite"/>
    </source>
</evidence>
<dbReference type="PANTHER" id="PTHR23301">
    <property type="entry name" value="CHITIN BINDING PERITROPHIN-A"/>
    <property type="match status" value="1"/>
</dbReference>
<evidence type="ECO:0000256" key="4">
    <source>
        <dbReference type="ARBA" id="ARBA00023157"/>
    </source>
</evidence>
<dbReference type="AlphaFoldDB" id="A0AAD4K3L6"/>
<dbReference type="PROSITE" id="PS50940">
    <property type="entry name" value="CHIT_BIND_II"/>
    <property type="match status" value="3"/>
</dbReference>
<keyword evidence="10" id="KW-1185">Reference proteome</keyword>
<feature type="chain" id="PRO_5042251783" description="Chitin-binding type-2 domain-containing protein" evidence="7">
    <location>
        <begin position="24"/>
        <end position="269"/>
    </location>
</feature>
<dbReference type="InterPro" id="IPR051940">
    <property type="entry name" value="Chitin_bind-dev_reg"/>
</dbReference>
<dbReference type="Pfam" id="PF01607">
    <property type="entry name" value="CBM_14"/>
    <property type="match status" value="3"/>
</dbReference>
<dbReference type="Gene3D" id="2.170.140.10">
    <property type="entry name" value="Chitin binding domain"/>
    <property type="match status" value="3"/>
</dbReference>
<keyword evidence="4" id="KW-1015">Disulfide bond</keyword>
<feature type="domain" description="Chitin-binding type-2" evidence="8">
    <location>
        <begin position="143"/>
        <end position="203"/>
    </location>
</feature>
<reference evidence="9" key="1">
    <citation type="journal article" date="2021" name="Mol. Ecol. Resour.">
        <title>Phylogenomic analyses of the genus Drosophila reveals genomic signals of climate adaptation.</title>
        <authorList>
            <person name="Li F."/>
            <person name="Rane R.V."/>
            <person name="Luria V."/>
            <person name="Xiong Z."/>
            <person name="Chen J."/>
            <person name="Li Z."/>
            <person name="Catullo R.A."/>
            <person name="Griffin P.C."/>
            <person name="Schiffer M."/>
            <person name="Pearce S."/>
            <person name="Lee S.F."/>
            <person name="McElroy K."/>
            <person name="Stocker A."/>
            <person name="Shirriffs J."/>
            <person name="Cockerell F."/>
            <person name="Coppin C."/>
            <person name="Sgro C.M."/>
            <person name="Karger A."/>
            <person name="Cain J.W."/>
            <person name="Weber J.A."/>
            <person name="Santpere G."/>
            <person name="Kirschner M.W."/>
            <person name="Hoffmann A.A."/>
            <person name="Oakeshott J.G."/>
            <person name="Zhang G."/>
        </authorList>
    </citation>
    <scope>NUCLEOTIDE SEQUENCE</scope>
    <source>
        <strain evidence="9">BGI-SZ-2011g</strain>
    </source>
</reference>
<proteinExistence type="predicted"/>
<keyword evidence="1" id="KW-0147">Chitin-binding</keyword>
<protein>
    <recommendedName>
        <fullName evidence="8">Chitin-binding type-2 domain-containing protein</fullName>
    </recommendedName>
</protein>
<evidence type="ECO:0000256" key="7">
    <source>
        <dbReference type="SAM" id="SignalP"/>
    </source>
</evidence>
<gene>
    <name evidence="9" type="ORF">KR093_008561</name>
</gene>
<evidence type="ECO:0000256" key="5">
    <source>
        <dbReference type="ARBA" id="ARBA00023180"/>
    </source>
</evidence>
<name>A0AAD4K3L6_9MUSC</name>
<keyword evidence="3" id="KW-0677">Repeat</keyword>
<feature type="compositionally biased region" description="Low complexity" evidence="6">
    <location>
        <begin position="97"/>
        <end position="123"/>
    </location>
</feature>
<sequence>NCGNMRKSIICLLLLCLCARSLADVYEACNDQNDQQFIVSNTSCAHFILCNGEDSHEGQCPDGDRFNADEQMCELMEDIDCRTGQSIDANNIVPGEATTTAPTTTTTSSITTPTSTTSTSASPASVVSSSASATGNQVVTTVASICPRADNPHQLVLLAHDQSCSDYFICYGGQPIAMHCAPTLHFNVLTGKCDKAEIVKCLRSSIAVRDQCKKHTVDIYPHPDNCNYFYYCRNGFLLLQQCPFFYGWDYVKRSCVAIRQAKCFGRTRI</sequence>
<dbReference type="EMBL" id="JAJJHW010002585">
    <property type="protein sequence ID" value="KAH8371699.1"/>
    <property type="molecule type" value="Genomic_DNA"/>
</dbReference>
<feature type="signal peptide" evidence="7">
    <location>
        <begin position="1"/>
        <end position="23"/>
    </location>
</feature>
<feature type="domain" description="Chitin-binding type-2" evidence="8">
    <location>
        <begin position="26"/>
        <end position="83"/>
    </location>
</feature>
<dbReference type="InterPro" id="IPR002557">
    <property type="entry name" value="Chitin-bd_dom"/>
</dbReference>